<reference evidence="5" key="2">
    <citation type="submission" date="2020-09" db="EMBL/GenBank/DDBJ databases">
        <authorList>
            <person name="Sun Q."/>
            <person name="Zhou Y."/>
        </authorList>
    </citation>
    <scope>NUCLEOTIDE SEQUENCE</scope>
    <source>
        <strain evidence="5">CGMCC 1.12997</strain>
    </source>
</reference>
<dbReference type="AlphaFoldDB" id="A0A917LX16"/>
<evidence type="ECO:0000313" key="5">
    <source>
        <dbReference type="EMBL" id="GGG62773.1"/>
    </source>
</evidence>
<gene>
    <name evidence="5" type="ORF">GCM10011585_00250</name>
</gene>
<evidence type="ECO:0000313" key="6">
    <source>
        <dbReference type="Proteomes" id="UP000647241"/>
    </source>
</evidence>
<dbReference type="Proteomes" id="UP000647241">
    <property type="component" value="Unassembled WGS sequence"/>
</dbReference>
<dbReference type="InterPro" id="IPR000524">
    <property type="entry name" value="Tscrpt_reg_HTH_GntR"/>
</dbReference>
<dbReference type="SMART" id="SM00895">
    <property type="entry name" value="FCD"/>
    <property type="match status" value="1"/>
</dbReference>
<comment type="caution">
    <text evidence="5">The sequence shown here is derived from an EMBL/GenBank/DDBJ whole genome shotgun (WGS) entry which is preliminary data.</text>
</comment>
<dbReference type="Gene3D" id="1.10.10.10">
    <property type="entry name" value="Winged helix-like DNA-binding domain superfamily/Winged helix DNA-binding domain"/>
    <property type="match status" value="1"/>
</dbReference>
<sequence>MGRRRKLPDASPSSSVRQRAYLYIHRKITEGELKARSALSELELARELGSSRTPVREAISQLVAEGLLEQTHGGIFVVEFTREDVLDLCELREALETYAFSKVARLGLPQSEERERLHQLVQAVLDLKEELEKSGKTALDVEGMHRFIATDFSFHALLIGLSQNVRIHKVVSETRVLMRVFLMRHKGHSVADLERIYQQHKELLEAIERQDVAATTRILSMHLQESQRERLEEFDRHKREISMKNNMPNYMEIYKPNISLS</sequence>
<dbReference type="GO" id="GO:0003700">
    <property type="term" value="F:DNA-binding transcription factor activity"/>
    <property type="evidence" value="ECO:0007669"/>
    <property type="project" value="InterPro"/>
</dbReference>
<name>A0A917LX16_9BACT</name>
<keyword evidence="2" id="KW-0238">DNA-binding</keyword>
<evidence type="ECO:0000259" key="4">
    <source>
        <dbReference type="PROSITE" id="PS50949"/>
    </source>
</evidence>
<evidence type="ECO:0000256" key="3">
    <source>
        <dbReference type="ARBA" id="ARBA00023163"/>
    </source>
</evidence>
<dbReference type="RefSeq" id="WP_188552161.1">
    <property type="nucleotide sequence ID" value="NZ_BMGT01000001.1"/>
</dbReference>
<dbReference type="CDD" id="cd07377">
    <property type="entry name" value="WHTH_GntR"/>
    <property type="match status" value="1"/>
</dbReference>
<keyword evidence="6" id="KW-1185">Reference proteome</keyword>
<dbReference type="EMBL" id="BMGT01000001">
    <property type="protein sequence ID" value="GGG62773.1"/>
    <property type="molecule type" value="Genomic_DNA"/>
</dbReference>
<dbReference type="Gene3D" id="1.20.120.530">
    <property type="entry name" value="GntR ligand-binding domain-like"/>
    <property type="match status" value="1"/>
</dbReference>
<dbReference type="SMART" id="SM00345">
    <property type="entry name" value="HTH_GNTR"/>
    <property type="match status" value="1"/>
</dbReference>
<reference evidence="5" key="1">
    <citation type="journal article" date="2014" name="Int. J. Syst. Evol. Microbiol.">
        <title>Complete genome sequence of Corynebacterium casei LMG S-19264T (=DSM 44701T), isolated from a smear-ripened cheese.</title>
        <authorList>
            <consortium name="US DOE Joint Genome Institute (JGI-PGF)"/>
            <person name="Walter F."/>
            <person name="Albersmeier A."/>
            <person name="Kalinowski J."/>
            <person name="Ruckert C."/>
        </authorList>
    </citation>
    <scope>NUCLEOTIDE SEQUENCE</scope>
    <source>
        <strain evidence="5">CGMCC 1.12997</strain>
    </source>
</reference>
<dbReference type="PANTHER" id="PTHR43537">
    <property type="entry name" value="TRANSCRIPTIONAL REGULATOR, GNTR FAMILY"/>
    <property type="match status" value="1"/>
</dbReference>
<dbReference type="SUPFAM" id="SSF48008">
    <property type="entry name" value="GntR ligand-binding domain-like"/>
    <property type="match status" value="1"/>
</dbReference>
<evidence type="ECO:0000256" key="2">
    <source>
        <dbReference type="ARBA" id="ARBA00023125"/>
    </source>
</evidence>
<accession>A0A917LX16</accession>
<evidence type="ECO:0000256" key="1">
    <source>
        <dbReference type="ARBA" id="ARBA00023015"/>
    </source>
</evidence>
<keyword evidence="1" id="KW-0805">Transcription regulation</keyword>
<dbReference type="SUPFAM" id="SSF46785">
    <property type="entry name" value="Winged helix' DNA-binding domain"/>
    <property type="match status" value="1"/>
</dbReference>
<dbReference type="InterPro" id="IPR008920">
    <property type="entry name" value="TF_FadR/GntR_C"/>
</dbReference>
<keyword evidence="3" id="KW-0804">Transcription</keyword>
<dbReference type="PANTHER" id="PTHR43537:SF45">
    <property type="entry name" value="GNTR FAMILY REGULATORY PROTEIN"/>
    <property type="match status" value="1"/>
</dbReference>
<dbReference type="InterPro" id="IPR036390">
    <property type="entry name" value="WH_DNA-bd_sf"/>
</dbReference>
<dbReference type="Pfam" id="PF00392">
    <property type="entry name" value="GntR"/>
    <property type="match status" value="1"/>
</dbReference>
<feature type="domain" description="HTH gntR-type" evidence="4">
    <location>
        <begin position="14"/>
        <end position="80"/>
    </location>
</feature>
<dbReference type="PROSITE" id="PS50949">
    <property type="entry name" value="HTH_GNTR"/>
    <property type="match status" value="1"/>
</dbReference>
<dbReference type="GO" id="GO:0003677">
    <property type="term" value="F:DNA binding"/>
    <property type="evidence" value="ECO:0007669"/>
    <property type="project" value="UniProtKB-KW"/>
</dbReference>
<dbReference type="PRINTS" id="PR00035">
    <property type="entry name" value="HTHGNTR"/>
</dbReference>
<dbReference type="InterPro" id="IPR036388">
    <property type="entry name" value="WH-like_DNA-bd_sf"/>
</dbReference>
<proteinExistence type="predicted"/>
<dbReference type="Pfam" id="PF07729">
    <property type="entry name" value="FCD"/>
    <property type="match status" value="1"/>
</dbReference>
<dbReference type="InterPro" id="IPR011711">
    <property type="entry name" value="GntR_C"/>
</dbReference>
<organism evidence="5 6">
    <name type="scientific">Edaphobacter dinghuensis</name>
    <dbReference type="NCBI Taxonomy" id="1560005"/>
    <lineage>
        <taxon>Bacteria</taxon>
        <taxon>Pseudomonadati</taxon>
        <taxon>Acidobacteriota</taxon>
        <taxon>Terriglobia</taxon>
        <taxon>Terriglobales</taxon>
        <taxon>Acidobacteriaceae</taxon>
        <taxon>Edaphobacter</taxon>
    </lineage>
</organism>
<protein>
    <submittedName>
        <fullName evidence="5">GntR family transcriptional regulator</fullName>
    </submittedName>
</protein>